<dbReference type="KEGG" id="mlil:QLS71_012580"/>
<reference evidence="3" key="1">
    <citation type="submission" date="2024-04" db="EMBL/GenBank/DDBJ databases">
        <title>Mariniflexile litorale, isolated from the shallow sediments of the Sea of Japan.</title>
        <authorList>
            <person name="Romanenko L."/>
            <person name="Isaeva M."/>
        </authorList>
    </citation>
    <scope>NUCLEOTIDE SEQUENCE [LARGE SCALE GENOMIC DNA]</scope>
    <source>
        <strain evidence="3">KMM 9835</strain>
    </source>
</reference>
<dbReference type="Gene3D" id="3.40.50.12370">
    <property type="match status" value="1"/>
</dbReference>
<dbReference type="AlphaFoldDB" id="A0AAU7EC17"/>
<dbReference type="Pfam" id="PF00582">
    <property type="entry name" value="Usp"/>
    <property type="match status" value="1"/>
</dbReference>
<evidence type="ECO:0000259" key="2">
    <source>
        <dbReference type="Pfam" id="PF00582"/>
    </source>
</evidence>
<dbReference type="RefSeq" id="WP_308990841.1">
    <property type="nucleotide sequence ID" value="NZ_CP155618.1"/>
</dbReference>
<dbReference type="PANTHER" id="PTHR46268:SF6">
    <property type="entry name" value="UNIVERSAL STRESS PROTEIN UP12"/>
    <property type="match status" value="1"/>
</dbReference>
<name>A0AAU7EC17_9FLAO</name>
<dbReference type="SUPFAM" id="SSF52402">
    <property type="entry name" value="Adenine nucleotide alpha hydrolases-like"/>
    <property type="match status" value="1"/>
</dbReference>
<gene>
    <name evidence="3" type="ORF">QLS71_012580</name>
</gene>
<dbReference type="EMBL" id="CP155618">
    <property type="protein sequence ID" value="XBL13159.1"/>
    <property type="molecule type" value="Genomic_DNA"/>
</dbReference>
<sequence>MKKIICATDYSSNSVSALKYAYALSKKINAELIILNIIEYPTVWNSDVPKPKFSDFESGARKAYQKLLNEFCTTHLGTNFNSQNVTLDVKSGEDVENEILNYANNTQALLLVLGVKGMSPIKELFLGSTTKMLISKSKIPVIAVPDGSKLEKFESLVYATTLADEDVIAIKKICDLFDSIITKIEVIHVSEKEDKISISKIEAFRKSLNAQFSSSNMELKIIYNNDVFETLKNYLKDQEVSILGMLEREKRVAWKNLFHRDLVKRLETSVNIPLISISQESV</sequence>
<evidence type="ECO:0000313" key="3">
    <source>
        <dbReference type="EMBL" id="XBL13159.1"/>
    </source>
</evidence>
<evidence type="ECO:0000313" key="4">
    <source>
        <dbReference type="Proteomes" id="UP001224325"/>
    </source>
</evidence>
<keyword evidence="4" id="KW-1185">Reference proteome</keyword>
<proteinExistence type="inferred from homology"/>
<feature type="domain" description="UspA" evidence="2">
    <location>
        <begin position="1"/>
        <end position="145"/>
    </location>
</feature>
<dbReference type="PRINTS" id="PR01438">
    <property type="entry name" value="UNVRSLSTRESS"/>
</dbReference>
<organism evidence="3 4">
    <name type="scientific">Mariniflexile litorale</name>
    <dbReference type="NCBI Taxonomy" id="3045158"/>
    <lineage>
        <taxon>Bacteria</taxon>
        <taxon>Pseudomonadati</taxon>
        <taxon>Bacteroidota</taxon>
        <taxon>Flavobacteriia</taxon>
        <taxon>Flavobacteriales</taxon>
        <taxon>Flavobacteriaceae</taxon>
        <taxon>Mariniflexile</taxon>
    </lineage>
</organism>
<protein>
    <submittedName>
        <fullName evidence="3">Universal stress protein</fullName>
    </submittedName>
</protein>
<dbReference type="Proteomes" id="UP001224325">
    <property type="component" value="Chromosome"/>
</dbReference>
<accession>A0AAU7EC17</accession>
<evidence type="ECO:0000256" key="1">
    <source>
        <dbReference type="ARBA" id="ARBA00008791"/>
    </source>
</evidence>
<dbReference type="InterPro" id="IPR006016">
    <property type="entry name" value="UspA"/>
</dbReference>
<dbReference type="PANTHER" id="PTHR46268">
    <property type="entry name" value="STRESS RESPONSE PROTEIN NHAX"/>
    <property type="match status" value="1"/>
</dbReference>
<dbReference type="InterPro" id="IPR006015">
    <property type="entry name" value="Universal_stress_UspA"/>
</dbReference>
<comment type="similarity">
    <text evidence="1">Belongs to the universal stress protein A family.</text>
</comment>
<dbReference type="CDD" id="cd00293">
    <property type="entry name" value="USP-like"/>
    <property type="match status" value="1"/>
</dbReference>